<dbReference type="AlphaFoldDB" id="A0A173S459"/>
<evidence type="ECO:0000256" key="5">
    <source>
        <dbReference type="ARBA" id="ARBA00022777"/>
    </source>
</evidence>
<dbReference type="Pfam" id="PF00069">
    <property type="entry name" value="Pkinase"/>
    <property type="match status" value="1"/>
</dbReference>
<keyword evidence="2 12" id="KW-0723">Serine/threonine-protein kinase</keyword>
<dbReference type="Gene3D" id="1.10.510.10">
    <property type="entry name" value="Transferase(Phosphotransferase) domain 1"/>
    <property type="match status" value="1"/>
</dbReference>
<dbReference type="RefSeq" id="WP_055193364.1">
    <property type="nucleotide sequence ID" value="NZ_CABIYH010000005.1"/>
</dbReference>
<organism evidence="11 13">
    <name type="scientific">Roseburia intestinalis</name>
    <dbReference type="NCBI Taxonomy" id="166486"/>
    <lineage>
        <taxon>Bacteria</taxon>
        <taxon>Bacillati</taxon>
        <taxon>Bacillota</taxon>
        <taxon>Clostridia</taxon>
        <taxon>Lachnospirales</taxon>
        <taxon>Lachnospiraceae</taxon>
        <taxon>Roseburia</taxon>
    </lineage>
</organism>
<dbReference type="STRING" id="166486.ERS852572_00771"/>
<evidence type="ECO:0000256" key="3">
    <source>
        <dbReference type="ARBA" id="ARBA00022679"/>
    </source>
</evidence>
<evidence type="ECO:0000313" key="13">
    <source>
        <dbReference type="Proteomes" id="UP000095350"/>
    </source>
</evidence>
<dbReference type="GO" id="GO:0005524">
    <property type="term" value="F:ATP binding"/>
    <property type="evidence" value="ECO:0007669"/>
    <property type="project" value="UniProtKB-UniRule"/>
</dbReference>
<evidence type="ECO:0000256" key="8">
    <source>
        <dbReference type="ARBA" id="ARBA00048679"/>
    </source>
</evidence>
<dbReference type="InterPro" id="IPR011009">
    <property type="entry name" value="Kinase-like_dom_sf"/>
</dbReference>
<comment type="catalytic activity">
    <reaction evidence="7">
        <text>L-threonyl-[protein] + ATP = O-phospho-L-threonyl-[protein] + ADP + H(+)</text>
        <dbReference type="Rhea" id="RHEA:46608"/>
        <dbReference type="Rhea" id="RHEA-COMP:11060"/>
        <dbReference type="Rhea" id="RHEA-COMP:11605"/>
        <dbReference type="ChEBI" id="CHEBI:15378"/>
        <dbReference type="ChEBI" id="CHEBI:30013"/>
        <dbReference type="ChEBI" id="CHEBI:30616"/>
        <dbReference type="ChEBI" id="CHEBI:61977"/>
        <dbReference type="ChEBI" id="CHEBI:456216"/>
        <dbReference type="EC" id="2.7.11.1"/>
    </reaction>
</comment>
<dbReference type="SUPFAM" id="SSF56112">
    <property type="entry name" value="Protein kinase-like (PK-like)"/>
    <property type="match status" value="1"/>
</dbReference>
<evidence type="ECO:0000313" key="11">
    <source>
        <dbReference type="EMBL" id="CUM85103.1"/>
    </source>
</evidence>
<dbReference type="Proteomes" id="UP000095350">
    <property type="component" value="Unassembled WGS sequence"/>
</dbReference>
<evidence type="ECO:0000256" key="2">
    <source>
        <dbReference type="ARBA" id="ARBA00022527"/>
    </source>
</evidence>
<evidence type="ECO:0000256" key="4">
    <source>
        <dbReference type="ARBA" id="ARBA00022741"/>
    </source>
</evidence>
<evidence type="ECO:0000259" key="10">
    <source>
        <dbReference type="PROSITE" id="PS50011"/>
    </source>
</evidence>
<accession>A0A173S459</accession>
<evidence type="ECO:0000313" key="14">
    <source>
        <dbReference type="Proteomes" id="UP000284465"/>
    </source>
</evidence>
<dbReference type="PANTHER" id="PTHR24363:SF0">
    <property type="entry name" value="SERINE_THREONINE KINASE LIKE DOMAIN CONTAINING 1"/>
    <property type="match status" value="1"/>
</dbReference>
<keyword evidence="6 9" id="KW-0067">ATP-binding</keyword>
<evidence type="ECO:0000256" key="1">
    <source>
        <dbReference type="ARBA" id="ARBA00012513"/>
    </source>
</evidence>
<dbReference type="GO" id="GO:0004674">
    <property type="term" value="F:protein serine/threonine kinase activity"/>
    <property type="evidence" value="ECO:0007669"/>
    <property type="project" value="UniProtKB-KW"/>
</dbReference>
<dbReference type="InterPro" id="IPR000719">
    <property type="entry name" value="Prot_kinase_dom"/>
</dbReference>
<dbReference type="CDD" id="cd14014">
    <property type="entry name" value="STKc_PknB_like"/>
    <property type="match status" value="1"/>
</dbReference>
<evidence type="ECO:0000256" key="9">
    <source>
        <dbReference type="PROSITE-ProRule" id="PRU10141"/>
    </source>
</evidence>
<dbReference type="PaxDb" id="166486-ERS852572_00771"/>
<keyword evidence="3 11" id="KW-0808">Transferase</keyword>
<evidence type="ECO:0000313" key="12">
    <source>
        <dbReference type="EMBL" id="RHA66521.1"/>
    </source>
</evidence>
<feature type="domain" description="Protein kinase" evidence="10">
    <location>
        <begin position="20"/>
        <end position="283"/>
    </location>
</feature>
<dbReference type="EC" id="2.7.11.1" evidence="1"/>
<gene>
    <name evidence="11" type="primary">prkC_1</name>
    <name evidence="12" type="ORF">DW927_11530</name>
    <name evidence="11" type="ORF">ERS852572_00771</name>
</gene>
<dbReference type="PROSITE" id="PS50011">
    <property type="entry name" value="PROTEIN_KINASE_DOM"/>
    <property type="match status" value="1"/>
</dbReference>
<reference evidence="12 14" key="2">
    <citation type="submission" date="2018-08" db="EMBL/GenBank/DDBJ databases">
        <title>A genome reference for cultivated species of the human gut microbiota.</title>
        <authorList>
            <person name="Zou Y."/>
            <person name="Xue W."/>
            <person name="Luo G."/>
        </authorList>
    </citation>
    <scope>NUCLEOTIDE SEQUENCE [LARGE SCALE GENOMIC DNA]</scope>
    <source>
        <strain evidence="12 14">AM43-11</strain>
    </source>
</reference>
<reference evidence="11 13" key="1">
    <citation type="submission" date="2015-09" db="EMBL/GenBank/DDBJ databases">
        <authorList>
            <consortium name="Pathogen Informatics"/>
        </authorList>
    </citation>
    <scope>NUCLEOTIDE SEQUENCE [LARGE SCALE GENOMIC DNA]</scope>
    <source>
        <strain evidence="11 13">2789STDY5834960</strain>
    </source>
</reference>
<protein>
    <recommendedName>
        <fullName evidence="1">non-specific serine/threonine protein kinase</fullName>
        <ecNumber evidence="1">2.7.11.1</ecNumber>
    </recommendedName>
</protein>
<keyword evidence="5 11" id="KW-0418">Kinase</keyword>
<dbReference type="PROSITE" id="PS00107">
    <property type="entry name" value="PROTEIN_KINASE_ATP"/>
    <property type="match status" value="1"/>
</dbReference>
<evidence type="ECO:0000256" key="6">
    <source>
        <dbReference type="ARBA" id="ARBA00022840"/>
    </source>
</evidence>
<name>A0A173S459_9FIRM</name>
<dbReference type="EMBL" id="QSFP01000012">
    <property type="protein sequence ID" value="RHA66521.1"/>
    <property type="molecule type" value="Genomic_DNA"/>
</dbReference>
<dbReference type="EMBL" id="CYXZ01000005">
    <property type="protein sequence ID" value="CUM85103.1"/>
    <property type="molecule type" value="Genomic_DNA"/>
</dbReference>
<dbReference type="PANTHER" id="PTHR24363">
    <property type="entry name" value="SERINE/THREONINE PROTEIN KINASE"/>
    <property type="match status" value="1"/>
</dbReference>
<dbReference type="Proteomes" id="UP000284465">
    <property type="component" value="Unassembled WGS sequence"/>
</dbReference>
<proteinExistence type="predicted"/>
<dbReference type="OrthoDB" id="9788659at2"/>
<evidence type="ECO:0000256" key="7">
    <source>
        <dbReference type="ARBA" id="ARBA00047899"/>
    </source>
</evidence>
<sequence>MTRPERSGYRIDTKLLFGKYRIISTLGAGSSGTVYLAEHLKLKVYRAIKCIPKDTARNTSNFSEEQLLKEAGLLKNLNHPGIPLIYDIDEDDHFFYMIEEFIQGDSLEDLILHQEIIPEEQFINYGMQICAVLDYLHHLSPYPILYQDLKPEHIILCGNQVKIIDFGIASFITVFGKNFQLYGTEGYAAPEALNGDTVTTASDIYSLGKVLEALARACTPDCSETLTHIIEKAADRNPDSRYQTATDLMLALSEFAGGKNPVKKGLIFRQSSKKRYSACHSFAHLIKNIAVIGSRSGAGATFFSVSLVNTLNHRHIPCCYIPMDHSDNLISMTQTGISLTEHEGIFQSKNFTATPCYGPGIEDPVLPSVIRVRDFGTHTSEYSDFGHFDLTFILLSGSPWDFADTLSFISRLENTGSYIYICNHGNKNAAKKYARYLKNPVYCFPEDINPFYVTPEKERLIMQILQRKELIHHPEHRKN</sequence>
<keyword evidence="4 9" id="KW-0547">Nucleotide-binding</keyword>
<comment type="catalytic activity">
    <reaction evidence="8">
        <text>L-seryl-[protein] + ATP = O-phospho-L-seryl-[protein] + ADP + H(+)</text>
        <dbReference type="Rhea" id="RHEA:17989"/>
        <dbReference type="Rhea" id="RHEA-COMP:9863"/>
        <dbReference type="Rhea" id="RHEA-COMP:11604"/>
        <dbReference type="ChEBI" id="CHEBI:15378"/>
        <dbReference type="ChEBI" id="CHEBI:29999"/>
        <dbReference type="ChEBI" id="CHEBI:30616"/>
        <dbReference type="ChEBI" id="CHEBI:83421"/>
        <dbReference type="ChEBI" id="CHEBI:456216"/>
        <dbReference type="EC" id="2.7.11.1"/>
    </reaction>
</comment>
<dbReference type="InterPro" id="IPR017441">
    <property type="entry name" value="Protein_kinase_ATP_BS"/>
</dbReference>
<feature type="binding site" evidence="9">
    <location>
        <position position="49"/>
    </location>
    <ligand>
        <name>ATP</name>
        <dbReference type="ChEBI" id="CHEBI:30616"/>
    </ligand>
</feature>